<evidence type="ECO:0000313" key="2">
    <source>
        <dbReference type="WBParaSite" id="ES5_v2.g20801.t1"/>
    </source>
</evidence>
<dbReference type="WBParaSite" id="ES5_v2.g20801.t1">
    <property type="protein sequence ID" value="ES5_v2.g20801.t1"/>
    <property type="gene ID" value="ES5_v2.g20801"/>
</dbReference>
<accession>A0AC34FTL4</accession>
<organism evidence="1 2">
    <name type="scientific">Panagrolaimus sp. ES5</name>
    <dbReference type="NCBI Taxonomy" id="591445"/>
    <lineage>
        <taxon>Eukaryota</taxon>
        <taxon>Metazoa</taxon>
        <taxon>Ecdysozoa</taxon>
        <taxon>Nematoda</taxon>
        <taxon>Chromadorea</taxon>
        <taxon>Rhabditida</taxon>
        <taxon>Tylenchina</taxon>
        <taxon>Panagrolaimomorpha</taxon>
        <taxon>Panagrolaimoidea</taxon>
        <taxon>Panagrolaimidae</taxon>
        <taxon>Panagrolaimus</taxon>
    </lineage>
</organism>
<proteinExistence type="predicted"/>
<evidence type="ECO:0000313" key="1">
    <source>
        <dbReference type="Proteomes" id="UP000887579"/>
    </source>
</evidence>
<dbReference type="Proteomes" id="UP000887579">
    <property type="component" value="Unplaced"/>
</dbReference>
<protein>
    <submittedName>
        <fullName evidence="2">Uncharacterized protein</fullName>
    </submittedName>
</protein>
<reference evidence="2" key="1">
    <citation type="submission" date="2022-11" db="UniProtKB">
        <authorList>
            <consortium name="WormBaseParasite"/>
        </authorList>
    </citation>
    <scope>IDENTIFICATION</scope>
</reference>
<name>A0AC34FTL4_9BILA</name>
<sequence>MEVKKYENAKHFFTDSELIIQNQFEFPRQQWEEDRGNDPELMQFKASQQLLNPNKSNATKNNGQGKNEEEIALSEVQTPQGSDLNPL</sequence>